<sequence length="446" mass="49696">MLKNDYFKAVLISFLFSLSVLVVLPKIPVFVNSKLYKVDSYVGGYQIKIGSLNLDLSRFRSGVDVQGGDKIILKVEDFEQQDKGKYLSSLVEVVIRRLLLAGYSDFSVGIENANNGEVYILVPEFLDSSKISSLVSGSGDIEIKKLKDPNKWSAEVASELISEPSEWVSTGLTRQDIEDLRLIRNTSGQDQIQLIFTPEGKDKFKEFLKDILNKPFSINVNGSPQPIAAPVVSQSLVDQPNLDPVITGGFETNTVKDYIVQMKNPILSHLNVSVNKGVKAQLGDNFLNKCILSVLIGILVSFVFFTLKFKSYGVIGSVSLMLSLILFCALFKVFSLVINVFSIVSFVIFYTVLLEFTNLVLLNISSSSSSSKPRNLAVRQAFSVNIESLKLILVSFLSFAFVFSFYVHDNTKYFLSTLVLGALVIVFHYFYLLKTFIELFGGEDEK</sequence>
<keyword evidence="7 8" id="KW-0472">Membrane</keyword>
<name>A0A7X9E6I6_UNCKA</name>
<feature type="transmembrane region" description="Helical" evidence="8">
    <location>
        <begin position="286"/>
        <end position="307"/>
    </location>
</feature>
<comment type="caution">
    <text evidence="9">The sequence shown here is derived from an EMBL/GenBank/DDBJ whole genome shotgun (WGS) entry which is preliminary data.</text>
</comment>
<keyword evidence="2" id="KW-1003">Cell membrane</keyword>
<dbReference type="GO" id="GO:0015031">
    <property type="term" value="P:protein transport"/>
    <property type="evidence" value="ECO:0007669"/>
    <property type="project" value="UniProtKB-KW"/>
</dbReference>
<dbReference type="PANTHER" id="PTHR30081:SF1">
    <property type="entry name" value="PROTEIN TRANSLOCASE SUBUNIT SECD"/>
    <property type="match status" value="1"/>
</dbReference>
<keyword evidence="3 8" id="KW-0812">Transmembrane</keyword>
<evidence type="ECO:0000256" key="1">
    <source>
        <dbReference type="ARBA" id="ARBA00022448"/>
    </source>
</evidence>
<keyword evidence="5 8" id="KW-1133">Transmembrane helix</keyword>
<dbReference type="InterPro" id="IPR022813">
    <property type="entry name" value="SecD/SecF_arch_bac"/>
</dbReference>
<dbReference type="Gene3D" id="3.30.1360.200">
    <property type="match status" value="1"/>
</dbReference>
<protein>
    <recommendedName>
        <fullName evidence="11">Protein translocase subunit SecD</fullName>
    </recommendedName>
</protein>
<evidence type="ECO:0000313" key="9">
    <source>
        <dbReference type="EMBL" id="NMB91367.1"/>
    </source>
</evidence>
<dbReference type="AlphaFoldDB" id="A0A7X9E6I6"/>
<feature type="transmembrane region" description="Helical" evidence="8">
    <location>
        <begin position="389"/>
        <end position="407"/>
    </location>
</feature>
<feature type="transmembrane region" description="Helical" evidence="8">
    <location>
        <begin position="340"/>
        <end position="364"/>
    </location>
</feature>
<feature type="transmembrane region" description="Helical" evidence="8">
    <location>
        <begin position="413"/>
        <end position="432"/>
    </location>
</feature>
<accession>A0A7X9E6I6</accession>
<evidence type="ECO:0008006" key="11">
    <source>
        <dbReference type="Google" id="ProtNLM"/>
    </source>
</evidence>
<evidence type="ECO:0000256" key="5">
    <source>
        <dbReference type="ARBA" id="ARBA00022989"/>
    </source>
</evidence>
<organism evidence="9 10">
    <name type="scientific">candidate division WWE3 bacterium</name>
    <dbReference type="NCBI Taxonomy" id="2053526"/>
    <lineage>
        <taxon>Bacteria</taxon>
        <taxon>Katanobacteria</taxon>
    </lineage>
</organism>
<evidence type="ECO:0000256" key="2">
    <source>
        <dbReference type="ARBA" id="ARBA00022475"/>
    </source>
</evidence>
<proteinExistence type="predicted"/>
<dbReference type="Proteomes" id="UP000590542">
    <property type="component" value="Unassembled WGS sequence"/>
</dbReference>
<evidence type="ECO:0000256" key="3">
    <source>
        <dbReference type="ARBA" id="ARBA00022692"/>
    </source>
</evidence>
<dbReference type="PANTHER" id="PTHR30081">
    <property type="entry name" value="PROTEIN-EXPORT MEMBRANE PROTEIN SEC"/>
    <property type="match status" value="1"/>
</dbReference>
<evidence type="ECO:0000256" key="7">
    <source>
        <dbReference type="ARBA" id="ARBA00023136"/>
    </source>
</evidence>
<dbReference type="SUPFAM" id="SSF82866">
    <property type="entry name" value="Multidrug efflux transporter AcrB transmembrane domain"/>
    <property type="match status" value="1"/>
</dbReference>
<reference evidence="9 10" key="1">
    <citation type="journal article" date="2020" name="Biotechnol. Biofuels">
        <title>New insights from the biogas microbiome by comprehensive genome-resolved metagenomics of nearly 1600 species originating from multiple anaerobic digesters.</title>
        <authorList>
            <person name="Campanaro S."/>
            <person name="Treu L."/>
            <person name="Rodriguez-R L.M."/>
            <person name="Kovalovszki A."/>
            <person name="Ziels R.M."/>
            <person name="Maus I."/>
            <person name="Zhu X."/>
            <person name="Kougias P.G."/>
            <person name="Basile A."/>
            <person name="Luo G."/>
            <person name="Schluter A."/>
            <person name="Konstantinidis K.T."/>
            <person name="Angelidaki I."/>
        </authorList>
    </citation>
    <scope>NUCLEOTIDE SEQUENCE [LARGE SCALE GENOMIC DNA]</scope>
    <source>
        <strain evidence="9">AS27yjCOA_202</strain>
    </source>
</reference>
<evidence type="ECO:0000256" key="6">
    <source>
        <dbReference type="ARBA" id="ARBA00023010"/>
    </source>
</evidence>
<keyword evidence="4" id="KW-0653">Protein transport</keyword>
<dbReference type="EMBL" id="JAAZNV010000006">
    <property type="protein sequence ID" value="NMB91367.1"/>
    <property type="molecule type" value="Genomic_DNA"/>
</dbReference>
<evidence type="ECO:0000256" key="4">
    <source>
        <dbReference type="ARBA" id="ARBA00022927"/>
    </source>
</evidence>
<dbReference type="GO" id="GO:0005886">
    <property type="term" value="C:plasma membrane"/>
    <property type="evidence" value="ECO:0007669"/>
    <property type="project" value="TreeGrafter"/>
</dbReference>
<keyword evidence="6" id="KW-0811">Translocation</keyword>
<feature type="transmembrane region" description="Helical" evidence="8">
    <location>
        <begin position="314"/>
        <end position="334"/>
    </location>
</feature>
<dbReference type="Gene3D" id="3.30.70.3400">
    <property type="match status" value="1"/>
</dbReference>
<evidence type="ECO:0000256" key="8">
    <source>
        <dbReference type="SAM" id="Phobius"/>
    </source>
</evidence>
<keyword evidence="1" id="KW-0813">Transport</keyword>
<evidence type="ECO:0000313" key="10">
    <source>
        <dbReference type="Proteomes" id="UP000590542"/>
    </source>
</evidence>
<gene>
    <name evidence="9" type="ORF">GYA37_00805</name>
</gene>